<evidence type="ECO:0000313" key="5">
    <source>
        <dbReference type="Proteomes" id="UP000576225"/>
    </source>
</evidence>
<dbReference type="PANTHER" id="PTHR30383">
    <property type="entry name" value="THIOESTERASE 1/PROTEASE 1/LYSOPHOSPHOLIPASE L1"/>
    <property type="match status" value="1"/>
</dbReference>
<sequence>MKENFDSLFDPAIIRDTIAFYETRDRWQEILNYRKLTAETGHVDNLFYGDSITDIWPLHEFFPNHSLLNRGIGGDNVHGLYYRLHDDVYPYTPKRVFILIGINGIEQEKQLIIDRTRAVAQLIKERGSEVWLGSILPLRHPDAWDRFQYQSKIVEINAEQAEWSRANLDGYLDYHSLLKDAEGQLAAEYARPDGTHLTFEAYRKMSALVRPLLA</sequence>
<comment type="caution">
    <text evidence="3">The sequence shown here is derived from an EMBL/GenBank/DDBJ whole genome shotgun (WGS) entry which is preliminary data.</text>
</comment>
<dbReference type="EMBL" id="QEKH01000033">
    <property type="protein sequence ID" value="PVY36692.1"/>
    <property type="molecule type" value="Genomic_DNA"/>
</dbReference>
<dbReference type="Gene3D" id="3.40.50.1110">
    <property type="entry name" value="SGNH hydrolase"/>
    <property type="match status" value="1"/>
</dbReference>
<dbReference type="InterPro" id="IPR013830">
    <property type="entry name" value="SGNH_hydro"/>
</dbReference>
<dbReference type="PANTHER" id="PTHR30383:SF5">
    <property type="entry name" value="SGNH HYDROLASE-TYPE ESTERASE DOMAIN-CONTAINING PROTEIN"/>
    <property type="match status" value="1"/>
</dbReference>
<dbReference type="EMBL" id="JABAEW010000008">
    <property type="protein sequence ID" value="NMD86090.1"/>
    <property type="molecule type" value="Genomic_DNA"/>
</dbReference>
<feature type="domain" description="SGNH hydrolase-type esterase" evidence="1">
    <location>
        <begin position="48"/>
        <end position="203"/>
    </location>
</feature>
<evidence type="ECO:0000313" key="4">
    <source>
        <dbReference type="Proteomes" id="UP000245959"/>
    </source>
</evidence>
<reference evidence="3 4" key="1">
    <citation type="submission" date="2018-04" db="EMBL/GenBank/DDBJ databases">
        <title>Genomic Encyclopedia of Type Strains, Phase IV (KMG-IV): sequencing the most valuable type-strain genomes for metagenomic binning, comparative biology and taxonomic classification.</title>
        <authorList>
            <person name="Goeker M."/>
        </authorList>
    </citation>
    <scope>NUCLEOTIDE SEQUENCE [LARGE SCALE GENOMIC DNA]</scope>
    <source>
        <strain evidence="3 4">DSM 14823</strain>
    </source>
</reference>
<gene>
    <name evidence="3" type="ORF">C8D82_13318</name>
    <name evidence="2" type="ORF">HF882_05775</name>
</gene>
<keyword evidence="4" id="KW-1185">Reference proteome</keyword>
<name>A0A2U1AJV2_9BACT</name>
<reference evidence="2 5" key="2">
    <citation type="submission" date="2020-04" db="EMBL/GenBank/DDBJ databases">
        <authorList>
            <person name="Hitch T.C.A."/>
            <person name="Wylensek D."/>
            <person name="Clavel T."/>
        </authorList>
    </citation>
    <scope>NUCLEOTIDE SEQUENCE [LARGE SCALE GENOMIC DNA]</scope>
    <source>
        <strain evidence="2 5">COR2-253-APC-1A</strain>
    </source>
</reference>
<dbReference type="InterPro" id="IPR036514">
    <property type="entry name" value="SGNH_hydro_sf"/>
</dbReference>
<dbReference type="Proteomes" id="UP000576225">
    <property type="component" value="Unassembled WGS sequence"/>
</dbReference>
<accession>A0A2U1AJV2</accession>
<dbReference type="SUPFAM" id="SSF52266">
    <property type="entry name" value="SGNH hydrolase"/>
    <property type="match status" value="1"/>
</dbReference>
<dbReference type="Pfam" id="PF13472">
    <property type="entry name" value="Lipase_GDSL_2"/>
    <property type="match status" value="1"/>
</dbReference>
<proteinExistence type="predicted"/>
<protein>
    <submittedName>
        <fullName evidence="3">Lysophospholipase L1-like esterase</fullName>
    </submittedName>
</protein>
<dbReference type="RefSeq" id="WP_165833145.1">
    <property type="nucleotide sequence ID" value="NZ_CABMMC010000027.1"/>
</dbReference>
<dbReference type="Proteomes" id="UP000245959">
    <property type="component" value="Unassembled WGS sequence"/>
</dbReference>
<evidence type="ECO:0000259" key="1">
    <source>
        <dbReference type="Pfam" id="PF13472"/>
    </source>
</evidence>
<dbReference type="InterPro" id="IPR051532">
    <property type="entry name" value="Ester_Hydrolysis_Enzymes"/>
</dbReference>
<dbReference type="GO" id="GO:0004622">
    <property type="term" value="F:phosphatidylcholine lysophospholipase activity"/>
    <property type="evidence" value="ECO:0007669"/>
    <property type="project" value="TreeGrafter"/>
</dbReference>
<evidence type="ECO:0000313" key="2">
    <source>
        <dbReference type="EMBL" id="NMD86090.1"/>
    </source>
</evidence>
<evidence type="ECO:0000313" key="3">
    <source>
        <dbReference type="EMBL" id="PVY36692.1"/>
    </source>
</evidence>
<organism evidence="3 4">
    <name type="scientific">Victivallis vadensis</name>
    <dbReference type="NCBI Taxonomy" id="172901"/>
    <lineage>
        <taxon>Bacteria</taxon>
        <taxon>Pseudomonadati</taxon>
        <taxon>Lentisphaerota</taxon>
        <taxon>Lentisphaeria</taxon>
        <taxon>Victivallales</taxon>
        <taxon>Victivallaceae</taxon>
        <taxon>Victivallis</taxon>
    </lineage>
</organism>
<dbReference type="GeneID" id="78296703"/>
<dbReference type="AlphaFoldDB" id="A0A2U1AJV2"/>